<evidence type="ECO:0000313" key="9">
    <source>
        <dbReference type="EMBL" id="MBS3059349.1"/>
    </source>
</evidence>
<evidence type="ECO:0000256" key="2">
    <source>
        <dbReference type="ARBA" id="ARBA00007345"/>
    </source>
</evidence>
<dbReference type="GO" id="GO:0006412">
    <property type="term" value="P:translation"/>
    <property type="evidence" value="ECO:0007669"/>
    <property type="project" value="UniProtKB-UniRule"/>
</dbReference>
<reference evidence="8" key="1">
    <citation type="journal article" date="2020" name="bioRxiv">
        <title>A rank-normalized archaeal taxonomy based on genome phylogeny resolves widespread incomplete and uneven classifications.</title>
        <authorList>
            <person name="Rinke C."/>
            <person name="Chuvochina M."/>
            <person name="Mussig A.J."/>
            <person name="Chaumeil P.-A."/>
            <person name="Waite D.W."/>
            <person name="Whitman W.B."/>
            <person name="Parks D.H."/>
            <person name="Hugenholtz P."/>
        </authorList>
    </citation>
    <scope>NUCLEOTIDE SEQUENCE</scope>
    <source>
        <strain evidence="8">UBA10011</strain>
    </source>
</reference>
<dbReference type="PANTHER" id="PTHR11880:SF2">
    <property type="entry name" value="SMALL RIBOSOMAL SUBUNIT PROTEIN US19"/>
    <property type="match status" value="1"/>
</dbReference>
<evidence type="ECO:0000256" key="7">
    <source>
        <dbReference type="RuleBase" id="RU003485"/>
    </source>
</evidence>
<dbReference type="PRINTS" id="PR00975">
    <property type="entry name" value="RIBOSOMALS19"/>
</dbReference>
<evidence type="ECO:0000256" key="5">
    <source>
        <dbReference type="ARBA" id="ARBA00035163"/>
    </source>
</evidence>
<organism evidence="8 10">
    <name type="scientific">Candidatus Iainarchaeum sp</name>
    <dbReference type="NCBI Taxonomy" id="3101447"/>
    <lineage>
        <taxon>Archaea</taxon>
        <taxon>Candidatus Iainarchaeota</taxon>
        <taxon>Candidatus Iainarchaeia</taxon>
        <taxon>Candidatus Iainarchaeales</taxon>
        <taxon>Candidatus Iainarchaeaceae</taxon>
        <taxon>Candidatus Iainarchaeum</taxon>
    </lineage>
</organism>
<dbReference type="Proteomes" id="UP000577419">
    <property type="component" value="Unassembled WGS sequence"/>
</dbReference>
<dbReference type="EMBL" id="DUFG01000017">
    <property type="protein sequence ID" value="HIH08328.1"/>
    <property type="molecule type" value="Genomic_DNA"/>
</dbReference>
<evidence type="ECO:0000256" key="4">
    <source>
        <dbReference type="ARBA" id="ARBA00023274"/>
    </source>
</evidence>
<accession>A0A7J4IS44</accession>
<comment type="caution">
    <text evidence="8">The sequence shown here is derived from an EMBL/GenBank/DDBJ whole genome shotgun (WGS) entry which is preliminary data.</text>
</comment>
<comment type="function">
    <text evidence="1 6">Protein S19 forms a complex with S13 that binds strongly to the 16S ribosomal RNA.</text>
</comment>
<reference evidence="9" key="3">
    <citation type="submission" date="2021-05" db="EMBL/GenBank/DDBJ databases">
        <title>Protein family content uncovers lineage relationships and bacterial pathway maintenance mechanisms in DPANN archaea.</title>
        <authorList>
            <person name="Castelle C.J."/>
            <person name="Meheust R."/>
            <person name="Jaffe A.L."/>
            <person name="Seitz K."/>
            <person name="Gong X."/>
            <person name="Baker B.J."/>
            <person name="Banfield J.F."/>
        </authorList>
    </citation>
    <scope>NUCLEOTIDE SEQUENCE</scope>
    <source>
        <strain evidence="9">RIFCSPHIGHO2_01_FULL_GW2011_AR10_43_9</strain>
    </source>
</reference>
<name>A0A7J4IS44_9ARCH</name>
<proteinExistence type="inferred from homology"/>
<keyword evidence="4 6" id="KW-0687">Ribonucleoprotein</keyword>
<evidence type="ECO:0000313" key="10">
    <source>
        <dbReference type="Proteomes" id="UP000577419"/>
    </source>
</evidence>
<dbReference type="NCBIfam" id="NF003121">
    <property type="entry name" value="PRK04038.1"/>
    <property type="match status" value="1"/>
</dbReference>
<dbReference type="InterPro" id="IPR002222">
    <property type="entry name" value="Ribosomal_uS19"/>
</dbReference>
<evidence type="ECO:0000256" key="1">
    <source>
        <dbReference type="ARBA" id="ARBA00003239"/>
    </source>
</evidence>
<dbReference type="HAMAP" id="MF_00531">
    <property type="entry name" value="Ribosomal_uS19"/>
    <property type="match status" value="1"/>
</dbReference>
<sequence>MAKREFTFRGKTLPELLEMELKQFSEIAGSRIRRSISRGLNEKVLKRVQRANEEKRAGKEPRIIRTQSRDFPVLPSMIGLKFGVHNGKEFQIVQITEKMLGHYLGELALTRKRLMHGKAGIGATKSSTAITARG</sequence>
<evidence type="ECO:0000313" key="8">
    <source>
        <dbReference type="EMBL" id="HIH08328.1"/>
    </source>
</evidence>
<dbReference type="SUPFAM" id="SSF54570">
    <property type="entry name" value="Ribosomal protein S19"/>
    <property type="match status" value="1"/>
</dbReference>
<dbReference type="NCBIfam" id="TIGR01025">
    <property type="entry name" value="uS19_arch"/>
    <property type="match status" value="1"/>
</dbReference>
<gene>
    <name evidence="6" type="primary">rps19p</name>
    <name evidence="8" type="ORF">HA237_03085</name>
    <name evidence="9" type="ORF">J4224_02895</name>
</gene>
<dbReference type="AlphaFoldDB" id="A0A7J4IS44"/>
<evidence type="ECO:0000256" key="3">
    <source>
        <dbReference type="ARBA" id="ARBA00022980"/>
    </source>
</evidence>
<dbReference type="InterPro" id="IPR005713">
    <property type="entry name" value="Ribosomal_uS19_euk/arc"/>
</dbReference>
<dbReference type="Pfam" id="PF00203">
    <property type="entry name" value="Ribosomal_S19"/>
    <property type="match status" value="1"/>
</dbReference>
<dbReference type="GO" id="GO:0003735">
    <property type="term" value="F:structural constituent of ribosome"/>
    <property type="evidence" value="ECO:0007669"/>
    <property type="project" value="UniProtKB-UniRule"/>
</dbReference>
<reference evidence="9" key="2">
    <citation type="submission" date="2021-03" db="EMBL/GenBank/DDBJ databases">
        <authorList>
            <person name="Jaffe A."/>
        </authorList>
    </citation>
    <scope>NUCLEOTIDE SEQUENCE</scope>
    <source>
        <strain evidence="9">RIFCSPHIGHO2_01_FULL_GW2011_AR10_43_9</strain>
    </source>
</reference>
<dbReference type="Proteomes" id="UP000683213">
    <property type="component" value="Unassembled WGS sequence"/>
</dbReference>
<keyword evidence="3 6" id="KW-0689">Ribosomal protein</keyword>
<dbReference type="PANTHER" id="PTHR11880">
    <property type="entry name" value="RIBOSOMAL PROTEIN S19P FAMILY MEMBER"/>
    <property type="match status" value="1"/>
</dbReference>
<evidence type="ECO:0000256" key="6">
    <source>
        <dbReference type="HAMAP-Rule" id="MF_00531"/>
    </source>
</evidence>
<dbReference type="InterPro" id="IPR023575">
    <property type="entry name" value="Ribosomal_uS19_SF"/>
</dbReference>
<keyword evidence="6" id="KW-0699">rRNA-binding</keyword>
<comment type="similarity">
    <text evidence="2 6 7">Belongs to the universal ribosomal protein uS19 family.</text>
</comment>
<dbReference type="Gene3D" id="3.30.860.10">
    <property type="entry name" value="30s Ribosomal Protein S19, Chain A"/>
    <property type="match status" value="1"/>
</dbReference>
<dbReference type="GO" id="GO:0000028">
    <property type="term" value="P:ribosomal small subunit assembly"/>
    <property type="evidence" value="ECO:0007669"/>
    <property type="project" value="TreeGrafter"/>
</dbReference>
<protein>
    <recommendedName>
        <fullName evidence="5 6">Small ribosomal subunit protein uS19</fullName>
    </recommendedName>
</protein>
<keyword evidence="6" id="KW-0694">RNA-binding</keyword>
<dbReference type="GO" id="GO:0022627">
    <property type="term" value="C:cytosolic small ribosomal subunit"/>
    <property type="evidence" value="ECO:0007669"/>
    <property type="project" value="UniProtKB-UniRule"/>
</dbReference>
<dbReference type="EMBL" id="JAGVWF010000038">
    <property type="protein sequence ID" value="MBS3059349.1"/>
    <property type="molecule type" value="Genomic_DNA"/>
</dbReference>
<dbReference type="GO" id="GO:0019843">
    <property type="term" value="F:rRNA binding"/>
    <property type="evidence" value="ECO:0007669"/>
    <property type="project" value="UniProtKB-UniRule"/>
</dbReference>